<feature type="chain" id="PRO_5045358293" description="glycerophosphodiester phosphodiesterase" evidence="7">
    <location>
        <begin position="23"/>
        <end position="432"/>
    </location>
</feature>
<evidence type="ECO:0000259" key="8">
    <source>
        <dbReference type="PROSITE" id="PS51704"/>
    </source>
</evidence>
<dbReference type="EMBL" id="JAQQWE010000002">
    <property type="protein sequence ID" value="KAK7961800.1"/>
    <property type="molecule type" value="Genomic_DNA"/>
</dbReference>
<comment type="caution">
    <text evidence="9">The sequence shown here is derived from an EMBL/GenBank/DDBJ whole genome shotgun (WGS) entry which is preliminary data.</text>
</comment>
<dbReference type="PANTHER" id="PTHR43620:SF7">
    <property type="entry name" value="GLYCEROPHOSPHODIESTER PHOSPHODIESTERASE GDPD5-RELATED"/>
    <property type="match status" value="1"/>
</dbReference>
<evidence type="ECO:0000256" key="1">
    <source>
        <dbReference type="ARBA" id="ARBA00007277"/>
    </source>
</evidence>
<keyword evidence="10" id="KW-1185">Reference proteome</keyword>
<dbReference type="SUPFAM" id="SSF51695">
    <property type="entry name" value="PLC-like phosphodiesterases"/>
    <property type="match status" value="1"/>
</dbReference>
<evidence type="ECO:0000256" key="3">
    <source>
        <dbReference type="ARBA" id="ARBA00022729"/>
    </source>
</evidence>
<dbReference type="InterPro" id="IPR017946">
    <property type="entry name" value="PLC-like_Pdiesterase_TIM-brl"/>
</dbReference>
<dbReference type="Proteomes" id="UP001391051">
    <property type="component" value="Unassembled WGS sequence"/>
</dbReference>
<keyword evidence="4" id="KW-0319">Glycerol metabolism</keyword>
<feature type="domain" description="GP-PDE" evidence="8">
    <location>
        <begin position="76"/>
        <end position="408"/>
    </location>
</feature>
<organism evidence="9 10">
    <name type="scientific">Apiospora aurea</name>
    <dbReference type="NCBI Taxonomy" id="335848"/>
    <lineage>
        <taxon>Eukaryota</taxon>
        <taxon>Fungi</taxon>
        <taxon>Dikarya</taxon>
        <taxon>Ascomycota</taxon>
        <taxon>Pezizomycotina</taxon>
        <taxon>Sordariomycetes</taxon>
        <taxon>Xylariomycetidae</taxon>
        <taxon>Amphisphaeriales</taxon>
        <taxon>Apiosporaceae</taxon>
        <taxon>Apiospora</taxon>
    </lineage>
</organism>
<dbReference type="PANTHER" id="PTHR43620">
    <property type="entry name" value="GLYCEROPHOSPHORYL DIESTER PHOSPHODIESTERASE"/>
    <property type="match status" value="1"/>
</dbReference>
<evidence type="ECO:0000256" key="2">
    <source>
        <dbReference type="ARBA" id="ARBA00012247"/>
    </source>
</evidence>
<comment type="catalytic activity">
    <reaction evidence="6">
        <text>a sn-glycero-3-phosphodiester + H2O = an alcohol + sn-glycerol 3-phosphate + H(+)</text>
        <dbReference type="Rhea" id="RHEA:12969"/>
        <dbReference type="ChEBI" id="CHEBI:15377"/>
        <dbReference type="ChEBI" id="CHEBI:15378"/>
        <dbReference type="ChEBI" id="CHEBI:30879"/>
        <dbReference type="ChEBI" id="CHEBI:57597"/>
        <dbReference type="ChEBI" id="CHEBI:83408"/>
        <dbReference type="EC" id="3.1.4.46"/>
    </reaction>
</comment>
<keyword evidence="5" id="KW-0378">Hydrolase</keyword>
<dbReference type="PROSITE" id="PS51704">
    <property type="entry name" value="GP_PDE"/>
    <property type="match status" value="1"/>
</dbReference>
<reference evidence="9 10" key="1">
    <citation type="submission" date="2023-01" db="EMBL/GenBank/DDBJ databases">
        <title>Analysis of 21 Apiospora genomes using comparative genomics revels a genus with tremendous synthesis potential of carbohydrate active enzymes and secondary metabolites.</title>
        <authorList>
            <person name="Sorensen T."/>
        </authorList>
    </citation>
    <scope>NUCLEOTIDE SEQUENCE [LARGE SCALE GENOMIC DNA]</scope>
    <source>
        <strain evidence="9 10">CBS 24483</strain>
    </source>
</reference>
<feature type="signal peptide" evidence="7">
    <location>
        <begin position="1"/>
        <end position="22"/>
    </location>
</feature>
<accession>A0ABR1QPE1</accession>
<dbReference type="Pfam" id="PF03009">
    <property type="entry name" value="GDPD"/>
    <property type="match status" value="1"/>
</dbReference>
<evidence type="ECO:0000256" key="6">
    <source>
        <dbReference type="ARBA" id="ARBA00047512"/>
    </source>
</evidence>
<dbReference type="RefSeq" id="XP_066703911.1">
    <property type="nucleotide sequence ID" value="XM_066838847.1"/>
</dbReference>
<proteinExistence type="inferred from homology"/>
<dbReference type="Gene3D" id="3.20.20.190">
    <property type="entry name" value="Phosphatidylinositol (PI) phosphodiesterase"/>
    <property type="match status" value="1"/>
</dbReference>
<evidence type="ECO:0000256" key="7">
    <source>
        <dbReference type="SAM" id="SignalP"/>
    </source>
</evidence>
<evidence type="ECO:0000313" key="9">
    <source>
        <dbReference type="EMBL" id="KAK7961800.1"/>
    </source>
</evidence>
<evidence type="ECO:0000256" key="5">
    <source>
        <dbReference type="ARBA" id="ARBA00022801"/>
    </source>
</evidence>
<dbReference type="InterPro" id="IPR030395">
    <property type="entry name" value="GP_PDE_dom"/>
</dbReference>
<keyword evidence="3 7" id="KW-0732">Signal</keyword>
<evidence type="ECO:0000313" key="10">
    <source>
        <dbReference type="Proteomes" id="UP001391051"/>
    </source>
</evidence>
<gene>
    <name evidence="9" type="ORF">PG986_002625</name>
</gene>
<protein>
    <recommendedName>
        <fullName evidence="2">glycerophosphodiester phosphodiesterase</fullName>
        <ecNumber evidence="2">3.1.4.46</ecNumber>
    </recommendedName>
</protein>
<dbReference type="EC" id="3.1.4.46" evidence="2"/>
<name>A0ABR1QPE1_9PEZI</name>
<sequence>MLFQHVPVVAALLAATATEVAALPKRAQQQQSLLGKHRVTNVELGPRPYYLVDNMAAGPLKDRLGACSEDSMRPTKFSISHRGGACLQFPEETVESLMAGTRMGAGIQECDVAFTKDRQFVCRHDQCDLHMTTNIVATELGAKCTKPFTPASANGTAASAKCCTSDLTLAEFKTLCGKMDGFNASATTPEDFLHGTPGWRTDLYSTCGTVLAHKEFIELVDGLGLDFTPELKAPAVPMPFEGGDYTFEAYAQQLADEYREAGIDFSRVYPQSFQFAAVRYWLEHEPKFARQAVLLDESGDTGGAAGFEAAVANLTFYKDAGVNIVAPPLPYLVELDAENEIVPSSYAIEAKRLGLKIITWSLERSGPLAAIHAAGQKGKPDYYYSTFFNATTRDGDIYRLVDVLAREVGVMGIFSDWSATVTYYANCMGFMS</sequence>
<comment type="similarity">
    <text evidence="1">Belongs to the glycerophosphoryl diester phosphodiesterase family.</text>
</comment>
<evidence type="ECO:0000256" key="4">
    <source>
        <dbReference type="ARBA" id="ARBA00022798"/>
    </source>
</evidence>
<dbReference type="GeneID" id="92071909"/>